<name>A8ABD2_IGNH4</name>
<dbReference type="SUPFAM" id="SSF53613">
    <property type="entry name" value="Ribokinase-like"/>
    <property type="match status" value="1"/>
</dbReference>
<evidence type="ECO:0000256" key="5">
    <source>
        <dbReference type="ARBA" id="ARBA00022723"/>
    </source>
</evidence>
<evidence type="ECO:0000259" key="20">
    <source>
        <dbReference type="PROSITE" id="PS51383"/>
    </source>
</evidence>
<keyword evidence="7 17" id="KW-0067">ATP-binding</keyword>
<keyword evidence="5 18" id="KW-0479">Metal-binding</keyword>
<dbReference type="Pfam" id="PF03853">
    <property type="entry name" value="YjeF_N"/>
    <property type="match status" value="1"/>
</dbReference>
<feature type="domain" description="YjeF C-terminal" evidence="20">
    <location>
        <begin position="199"/>
        <end position="458"/>
    </location>
</feature>
<dbReference type="Gene3D" id="3.40.1190.20">
    <property type="match status" value="1"/>
</dbReference>
<comment type="subunit">
    <text evidence="17">Homotetramer.</text>
</comment>
<evidence type="ECO:0000256" key="2">
    <source>
        <dbReference type="ARBA" id="ARBA00000909"/>
    </source>
</evidence>
<dbReference type="NCBIfam" id="TIGR00197">
    <property type="entry name" value="yjeF_nterm"/>
    <property type="match status" value="1"/>
</dbReference>
<organism evidence="22 23">
    <name type="scientific">Ignicoccus hospitalis (strain KIN4/I / DSM 18386 / JCM 14125)</name>
    <dbReference type="NCBI Taxonomy" id="453591"/>
    <lineage>
        <taxon>Archaea</taxon>
        <taxon>Thermoproteota</taxon>
        <taxon>Thermoprotei</taxon>
        <taxon>Desulfurococcales</taxon>
        <taxon>Desulfurococcaceae</taxon>
        <taxon>Ignicoccus</taxon>
    </lineage>
</organism>
<evidence type="ECO:0000256" key="13">
    <source>
        <dbReference type="ARBA" id="ARBA00023268"/>
    </source>
</evidence>
<dbReference type="KEGG" id="iho:Igni_1056"/>
<evidence type="ECO:0000256" key="11">
    <source>
        <dbReference type="ARBA" id="ARBA00023235"/>
    </source>
</evidence>
<keyword evidence="13" id="KW-0511">Multifunctional enzyme</keyword>
<feature type="binding site" evidence="18">
    <location>
        <begin position="121"/>
        <end position="127"/>
    </location>
    <ligand>
        <name>(6S)-NADPHX</name>
        <dbReference type="ChEBI" id="CHEBI:64076"/>
    </ligand>
</feature>
<reference evidence="22 23" key="1">
    <citation type="journal article" date="2008" name="Genome Biol.">
        <title>A genomic analysis of the archaeal system Ignicoccus hospitalis-Nanoarchaeum equitans.</title>
        <authorList>
            <person name="Podar M."/>
            <person name="Anderson I."/>
            <person name="Makarova K.S."/>
            <person name="Elkins J.G."/>
            <person name="Ivanova N."/>
            <person name="Wall M.A."/>
            <person name="Lykidis A."/>
            <person name="Mavromatis K."/>
            <person name="Sun H."/>
            <person name="Hudson M.E."/>
            <person name="Chen W."/>
            <person name="Deciu C."/>
            <person name="Hutchison D."/>
            <person name="Eads J.R."/>
            <person name="Anderson A."/>
            <person name="Fernandes F."/>
            <person name="Szeto E."/>
            <person name="Lapidus A."/>
            <person name="Kyrpides N.C."/>
            <person name="Saier M.H.Jr."/>
            <person name="Richardson P.M."/>
            <person name="Rachel R."/>
            <person name="Huber H."/>
            <person name="Eisen J.A."/>
            <person name="Koonin E.V."/>
            <person name="Keller M."/>
            <person name="Stetter K.O."/>
        </authorList>
    </citation>
    <scope>NUCLEOTIDE SEQUENCE [LARGE SCALE GENOMIC DNA]</scope>
    <source>
        <strain evidence="23">KIN4/I / DSM 18386 / JCM 14125</strain>
    </source>
</reference>
<comment type="cofactor">
    <cofactor evidence="17">
        <name>Mg(2+)</name>
        <dbReference type="ChEBI" id="CHEBI:18420"/>
    </cofactor>
</comment>
<keyword evidence="9 18" id="KW-0630">Potassium</keyword>
<dbReference type="EC" id="4.2.1.136" evidence="19"/>
<dbReference type="GO" id="GO:0052856">
    <property type="term" value="F:NAD(P)HX epimerase activity"/>
    <property type="evidence" value="ECO:0007669"/>
    <property type="project" value="UniProtKB-UniRule"/>
</dbReference>
<dbReference type="GO" id="GO:0052855">
    <property type="term" value="F:ADP-dependent NAD(P)H-hydrate dehydratase activity"/>
    <property type="evidence" value="ECO:0007669"/>
    <property type="project" value="UniProtKB-UniRule"/>
</dbReference>
<dbReference type="InterPro" id="IPR000631">
    <property type="entry name" value="CARKD"/>
</dbReference>
<evidence type="ECO:0000256" key="8">
    <source>
        <dbReference type="ARBA" id="ARBA00022857"/>
    </source>
</evidence>
<dbReference type="InterPro" id="IPR004443">
    <property type="entry name" value="YjeF_N_dom"/>
</dbReference>
<keyword evidence="11 18" id="KW-0413">Isomerase</keyword>
<protein>
    <recommendedName>
        <fullName evidence="19">Bifunctional NAD(P)H-hydrate repair enzyme</fullName>
    </recommendedName>
    <alternativeName>
        <fullName evidence="19">Nicotinamide nucleotide repair protein</fullName>
    </alternativeName>
    <domain>
        <recommendedName>
            <fullName evidence="19">ADP-dependent (S)-NAD(P)H-hydrate dehydratase</fullName>
            <ecNumber evidence="19">4.2.1.136</ecNumber>
        </recommendedName>
        <alternativeName>
            <fullName evidence="19">ADP-dependent NAD(P)HX dehydratase</fullName>
        </alternativeName>
    </domain>
    <domain>
        <recommendedName>
            <fullName evidence="19">NAD(P)H-hydrate epimerase</fullName>
            <ecNumber evidence="19">5.1.99.6</ecNumber>
        </recommendedName>
    </domain>
</protein>
<keyword evidence="10 17" id="KW-0520">NAD</keyword>
<comment type="catalytic activity">
    <reaction evidence="15 17 19">
        <text>(6S)-NADHX + ADP = AMP + phosphate + NADH + H(+)</text>
        <dbReference type="Rhea" id="RHEA:32223"/>
        <dbReference type="ChEBI" id="CHEBI:15378"/>
        <dbReference type="ChEBI" id="CHEBI:43474"/>
        <dbReference type="ChEBI" id="CHEBI:57945"/>
        <dbReference type="ChEBI" id="CHEBI:64074"/>
        <dbReference type="ChEBI" id="CHEBI:456215"/>
        <dbReference type="ChEBI" id="CHEBI:456216"/>
        <dbReference type="EC" id="4.2.1.136"/>
    </reaction>
</comment>
<evidence type="ECO:0000256" key="18">
    <source>
        <dbReference type="HAMAP-Rule" id="MF_01966"/>
    </source>
</evidence>
<comment type="cofactor">
    <cofactor evidence="18 19">
        <name>K(+)</name>
        <dbReference type="ChEBI" id="CHEBI:29103"/>
    </cofactor>
    <text evidence="18 19">Binds 1 potassium ion per subunit.</text>
</comment>
<dbReference type="EMBL" id="CP000816">
    <property type="protein sequence ID" value="ABU82234.1"/>
    <property type="molecule type" value="Genomic_DNA"/>
</dbReference>
<evidence type="ECO:0000256" key="6">
    <source>
        <dbReference type="ARBA" id="ARBA00022741"/>
    </source>
</evidence>
<feature type="binding site" evidence="17">
    <location>
        <position position="401"/>
    </location>
    <ligand>
        <name>AMP</name>
        <dbReference type="ChEBI" id="CHEBI:456215"/>
    </ligand>
</feature>
<comment type="catalytic activity">
    <reaction evidence="1 18 19">
        <text>(6R)-NADHX = (6S)-NADHX</text>
        <dbReference type="Rhea" id="RHEA:32215"/>
        <dbReference type="ChEBI" id="CHEBI:64074"/>
        <dbReference type="ChEBI" id="CHEBI:64075"/>
        <dbReference type="EC" id="5.1.99.6"/>
    </reaction>
</comment>
<dbReference type="PhylomeDB" id="A8ABD2"/>
<dbReference type="Gene3D" id="3.40.50.10260">
    <property type="entry name" value="YjeF N-terminal domain"/>
    <property type="match status" value="1"/>
</dbReference>
<keyword evidence="6 17" id="KW-0547">Nucleotide-binding</keyword>
<evidence type="ECO:0000313" key="23">
    <source>
        <dbReference type="Proteomes" id="UP000000262"/>
    </source>
</evidence>
<comment type="similarity">
    <text evidence="3 19">In the N-terminal section; belongs to the NnrE/AIBP family.</text>
</comment>
<dbReference type="GO" id="GO:0046872">
    <property type="term" value="F:metal ion binding"/>
    <property type="evidence" value="ECO:0007669"/>
    <property type="project" value="UniProtKB-UniRule"/>
</dbReference>
<keyword evidence="22" id="KW-0418">Kinase</keyword>
<comment type="similarity">
    <text evidence="4 19">In the C-terminal section; belongs to the NnrD/CARKD family.</text>
</comment>
<evidence type="ECO:0000256" key="1">
    <source>
        <dbReference type="ARBA" id="ARBA00000013"/>
    </source>
</evidence>
<comment type="function">
    <text evidence="18">Catalyzes the epimerization of the S- and R-forms of NAD(P)HX, a damaged form of NAD(P)H that is a result of enzymatic or heat-dependent hydration. This is a prerequisite for the S-specific NAD(P)H-hydrate dehydratase to allow the repair of both epimers of NAD(P)HX.</text>
</comment>
<comment type="function">
    <text evidence="14 19">Bifunctional enzyme that catalyzes the epimerization of the S- and R-forms of NAD(P)HX and the dehydration of the S-form of NAD(P)HX at the expense of ADP, which is converted to AMP. This allows the repair of both epimers of NAD(P)HX, a damaged form of NAD(P)H that is a result of enzymatic or heat-dependent hydration.</text>
</comment>
<keyword evidence="23" id="KW-1185">Reference proteome</keyword>
<dbReference type="HAMAP" id="MF_01966">
    <property type="entry name" value="NADHX_epimerase"/>
    <property type="match status" value="1"/>
</dbReference>
<dbReference type="InterPro" id="IPR030677">
    <property type="entry name" value="Nnr"/>
</dbReference>
<dbReference type="Proteomes" id="UP000000262">
    <property type="component" value="Chromosome"/>
</dbReference>
<comment type="caution">
    <text evidence="17">Lacks conserved residue(s) required for the propagation of feature annotation.</text>
</comment>
<evidence type="ECO:0000256" key="19">
    <source>
        <dbReference type="PIRNR" id="PIRNR017184"/>
    </source>
</evidence>
<dbReference type="CDD" id="cd01171">
    <property type="entry name" value="YXKO-related"/>
    <property type="match status" value="1"/>
</dbReference>
<dbReference type="PROSITE" id="PS51383">
    <property type="entry name" value="YJEF_C_3"/>
    <property type="match status" value="1"/>
</dbReference>
<feature type="binding site" evidence="18">
    <location>
        <position position="150"/>
    </location>
    <ligand>
        <name>(6S)-NADPHX</name>
        <dbReference type="ChEBI" id="CHEBI:64076"/>
    </ligand>
</feature>
<dbReference type="STRING" id="453591.Igni_1056"/>
<proteinExistence type="inferred from homology"/>
<evidence type="ECO:0000256" key="17">
    <source>
        <dbReference type="HAMAP-Rule" id="MF_01965"/>
    </source>
</evidence>
<evidence type="ECO:0000256" key="9">
    <source>
        <dbReference type="ARBA" id="ARBA00022958"/>
    </source>
</evidence>
<evidence type="ECO:0000259" key="21">
    <source>
        <dbReference type="PROSITE" id="PS51385"/>
    </source>
</evidence>
<dbReference type="GO" id="GO:0110051">
    <property type="term" value="P:metabolite repair"/>
    <property type="evidence" value="ECO:0007669"/>
    <property type="project" value="TreeGrafter"/>
</dbReference>
<keyword evidence="12 17" id="KW-0456">Lyase</keyword>
<feature type="binding site" evidence="17">
    <location>
        <position position="336"/>
    </location>
    <ligand>
        <name>(6S)-NADPHX</name>
        <dbReference type="ChEBI" id="CHEBI:64076"/>
    </ligand>
</feature>
<dbReference type="Pfam" id="PF01256">
    <property type="entry name" value="Carb_kinase"/>
    <property type="match status" value="1"/>
</dbReference>
<evidence type="ECO:0000256" key="4">
    <source>
        <dbReference type="ARBA" id="ARBA00009524"/>
    </source>
</evidence>
<evidence type="ECO:0000256" key="12">
    <source>
        <dbReference type="ARBA" id="ARBA00023239"/>
    </source>
</evidence>
<evidence type="ECO:0000256" key="3">
    <source>
        <dbReference type="ARBA" id="ARBA00006001"/>
    </source>
</evidence>
<comment type="function">
    <text evidence="17">Catalyzes the dehydration of the S-form of NAD(P)HX at the expense of ADP, which is converted to AMP. Together with NAD(P)HX epimerase, which catalyzes the epimerization of the S- and R-forms, the enzyme allows the repair of both epimers of NAD(P)HX, a damaged form of NAD(P)H that is a result of enzymatic or heat-dependent hydration.</text>
</comment>
<accession>A8ABD2</accession>
<evidence type="ECO:0000256" key="7">
    <source>
        <dbReference type="ARBA" id="ARBA00022840"/>
    </source>
</evidence>
<evidence type="ECO:0000256" key="14">
    <source>
        <dbReference type="ARBA" id="ARBA00025153"/>
    </source>
</evidence>
<evidence type="ECO:0000313" key="22">
    <source>
        <dbReference type="EMBL" id="ABU82234.1"/>
    </source>
</evidence>
<dbReference type="PROSITE" id="PS51385">
    <property type="entry name" value="YJEF_N"/>
    <property type="match status" value="1"/>
</dbReference>
<dbReference type="GO" id="GO:0016301">
    <property type="term" value="F:kinase activity"/>
    <property type="evidence" value="ECO:0007669"/>
    <property type="project" value="UniProtKB-KW"/>
</dbReference>
<feature type="domain" description="YjeF N-terminal" evidence="21">
    <location>
        <begin position="13"/>
        <end position="200"/>
    </location>
</feature>
<dbReference type="HAMAP" id="MF_01965">
    <property type="entry name" value="NADHX_dehydratase"/>
    <property type="match status" value="1"/>
</dbReference>
<evidence type="ECO:0000256" key="10">
    <source>
        <dbReference type="ARBA" id="ARBA00023027"/>
    </source>
</evidence>
<dbReference type="InterPro" id="IPR029056">
    <property type="entry name" value="Ribokinase-like"/>
</dbReference>
<dbReference type="PIRSF" id="PIRSF017184">
    <property type="entry name" value="Nnr"/>
    <property type="match status" value="1"/>
</dbReference>
<comment type="similarity">
    <text evidence="18">Belongs to the NnrE/AIBP family.</text>
</comment>
<dbReference type="SUPFAM" id="SSF64153">
    <property type="entry name" value="YjeF N-terminal domain-like"/>
    <property type="match status" value="1"/>
</dbReference>
<feature type="binding site" evidence="17">
    <location>
        <position position="234"/>
    </location>
    <ligand>
        <name>(6S)-NADPHX</name>
        <dbReference type="ChEBI" id="CHEBI:64076"/>
    </ligand>
</feature>
<dbReference type="GO" id="GO:0046496">
    <property type="term" value="P:nicotinamide nucleotide metabolic process"/>
    <property type="evidence" value="ECO:0007669"/>
    <property type="project" value="UniProtKB-UniRule"/>
</dbReference>
<dbReference type="HOGENOM" id="CLU_024853_4_1_2"/>
<comment type="similarity">
    <text evidence="17">Belongs to the NnrD/CARKD family.</text>
</comment>
<dbReference type="AlphaFoldDB" id="A8ABD2"/>
<keyword evidence="22" id="KW-0808">Transferase</keyword>
<dbReference type="PANTHER" id="PTHR12592:SF0">
    <property type="entry name" value="ATP-DEPENDENT (S)-NAD(P)H-HYDRATE DEHYDRATASE"/>
    <property type="match status" value="1"/>
</dbReference>
<feature type="binding site" evidence="18">
    <location>
        <position position="117"/>
    </location>
    <ligand>
        <name>K(+)</name>
        <dbReference type="ChEBI" id="CHEBI:29103"/>
    </ligand>
</feature>
<gene>
    <name evidence="17" type="primary">nnrD</name>
    <name evidence="18" type="synonym">nnrE</name>
    <name evidence="22" type="ordered locus">Igni_1056</name>
</gene>
<dbReference type="eggNOG" id="arCOG00018">
    <property type="taxonomic scope" value="Archaea"/>
</dbReference>
<dbReference type="PANTHER" id="PTHR12592">
    <property type="entry name" value="ATP-DEPENDENT (S)-NAD(P)H-HYDRATE DEHYDRATASE FAMILY MEMBER"/>
    <property type="match status" value="1"/>
</dbReference>
<comment type="catalytic activity">
    <reaction evidence="16 17 19">
        <text>(6S)-NADPHX + ADP = AMP + phosphate + NADPH + H(+)</text>
        <dbReference type="Rhea" id="RHEA:32235"/>
        <dbReference type="ChEBI" id="CHEBI:15378"/>
        <dbReference type="ChEBI" id="CHEBI:43474"/>
        <dbReference type="ChEBI" id="CHEBI:57783"/>
        <dbReference type="ChEBI" id="CHEBI:64076"/>
        <dbReference type="ChEBI" id="CHEBI:456215"/>
        <dbReference type="ChEBI" id="CHEBI:456216"/>
        <dbReference type="EC" id="4.2.1.136"/>
    </reaction>
</comment>
<dbReference type="EC" id="5.1.99.6" evidence="19"/>
<feature type="binding site" evidence="18">
    <location>
        <position position="153"/>
    </location>
    <ligand>
        <name>K(+)</name>
        <dbReference type="ChEBI" id="CHEBI:29103"/>
    </ligand>
</feature>
<feature type="binding site" evidence="17">
    <location>
        <position position="288"/>
    </location>
    <ligand>
        <name>(6S)-NADPHX</name>
        <dbReference type="ChEBI" id="CHEBI:64076"/>
    </ligand>
</feature>
<evidence type="ECO:0000256" key="15">
    <source>
        <dbReference type="ARBA" id="ARBA00048238"/>
    </source>
</evidence>
<comment type="catalytic activity">
    <reaction evidence="2 18 19">
        <text>(6R)-NADPHX = (6S)-NADPHX</text>
        <dbReference type="Rhea" id="RHEA:32227"/>
        <dbReference type="ChEBI" id="CHEBI:64076"/>
        <dbReference type="ChEBI" id="CHEBI:64077"/>
        <dbReference type="EC" id="5.1.99.6"/>
    </reaction>
</comment>
<sequence>MISRGEFYDTREMRAVELNSAALGFGEELMMENAGSWVARLAYPEGNSFLVLAGKGGKGGDGLVAARHLALMGRKVKVLLAHKRCELKEITLKQLKRAEDTGVEVIEEPEEADVIIDALLGTGARGAPRGRVRELIEWANGTESFKVSVDVPSGADPDGGCELCFEADLVVTVHKPKPVLKDMMDKVVVVEIGIPRKADTHAGPGDALLARRRGRKGQNGRVGVVGGSELYQGAPYLAGLAAFRSGADLVFVYSPVRMDFPELIWRDRRDLKEKLASDKVDVLLVGPGLGRDLETLRAALEYAEESKAKVVLDADALKLLPKVGAYFSGRAVLTPHLGEARALLGREVGDDLESRVRAAEEIAKTYGACVILKGKVDVVHCGDKGVLNETGNEWMTVGGTGDVLAGVTAAYLGRDEPWWAAKAAAYLNGRAGEACYEEEGHASPDCLIRAVPRLAKAVGAK</sequence>
<feature type="binding site" evidence="17">
    <location>
        <position position="402"/>
    </location>
    <ligand>
        <name>(6S)-NADPHX</name>
        <dbReference type="ChEBI" id="CHEBI:64076"/>
    </ligand>
</feature>
<keyword evidence="8 17" id="KW-0521">NADP</keyword>
<dbReference type="GO" id="GO:0005524">
    <property type="term" value="F:ATP binding"/>
    <property type="evidence" value="ECO:0007669"/>
    <property type="project" value="UniProtKB-UniRule"/>
</dbReference>
<dbReference type="NCBIfam" id="TIGR00196">
    <property type="entry name" value="yjeF_cterm"/>
    <property type="match status" value="1"/>
</dbReference>
<evidence type="ECO:0000256" key="16">
    <source>
        <dbReference type="ARBA" id="ARBA00049209"/>
    </source>
</evidence>
<dbReference type="InterPro" id="IPR036652">
    <property type="entry name" value="YjeF_N_dom_sf"/>
</dbReference>